<keyword evidence="1" id="KW-0812">Transmembrane</keyword>
<dbReference type="EMBL" id="CP015220">
    <property type="protein sequence ID" value="AMY22774.1"/>
    <property type="molecule type" value="Genomic_DNA"/>
</dbReference>
<dbReference type="KEGG" id="rhs:A3Q41_01466"/>
<feature type="transmembrane region" description="Helical" evidence="1">
    <location>
        <begin position="248"/>
        <end position="264"/>
    </location>
</feature>
<reference evidence="2 3" key="1">
    <citation type="journal article" date="2016" name="Genome Announc.">
        <title>Complete Genome and Plasmid Sequences for Rhodococcus fascians D188 and Draft Sequences for Rhodococcus Isolates PBTS 1 and PBTS 2.</title>
        <authorList>
            <person name="Stamler R.A."/>
            <person name="Vereecke D."/>
            <person name="Zhang Y."/>
            <person name="Schilkey F."/>
            <person name="Devitt N."/>
            <person name="Randall J.J."/>
        </authorList>
    </citation>
    <scope>NUCLEOTIDE SEQUENCE [LARGE SCALE GENOMIC DNA]</scope>
    <source>
        <strain evidence="2 3">PBTS2</strain>
    </source>
</reference>
<feature type="transmembrane region" description="Helical" evidence="1">
    <location>
        <begin position="92"/>
        <end position="111"/>
    </location>
</feature>
<evidence type="ECO:0000313" key="2">
    <source>
        <dbReference type="EMBL" id="AMY22774.1"/>
    </source>
</evidence>
<keyword evidence="3" id="KW-1185">Reference proteome</keyword>
<organism evidence="2 3">
    <name type="scientific">Rhodococcoides fascians</name>
    <name type="common">Rhodococcus fascians</name>
    <dbReference type="NCBI Taxonomy" id="1828"/>
    <lineage>
        <taxon>Bacteria</taxon>
        <taxon>Bacillati</taxon>
        <taxon>Actinomycetota</taxon>
        <taxon>Actinomycetes</taxon>
        <taxon>Mycobacteriales</taxon>
        <taxon>Nocardiaceae</taxon>
        <taxon>Rhodococcoides</taxon>
    </lineage>
</organism>
<keyword evidence="1" id="KW-1133">Transmembrane helix</keyword>
<name>A0A143QIK6_RHOFA</name>
<accession>A0A143QIK6</accession>
<feature type="transmembrane region" description="Helical" evidence="1">
    <location>
        <begin position="315"/>
        <end position="335"/>
    </location>
</feature>
<dbReference type="Proteomes" id="UP000076038">
    <property type="component" value="Chromosome"/>
</dbReference>
<evidence type="ECO:0000313" key="3">
    <source>
        <dbReference type="Proteomes" id="UP000076038"/>
    </source>
</evidence>
<reference evidence="3" key="2">
    <citation type="submission" date="2016-04" db="EMBL/GenBank/DDBJ databases">
        <title>Complete Genome and Plasmid Sequences for Rhodococcus fascians D188 and Draft Sequences for Rhodococcus spp. Isolates PBTS 1 and PBTS 2.</title>
        <authorList>
            <person name="Stamer R."/>
            <person name="Vereecke D."/>
            <person name="Zhang Y."/>
            <person name="Schilkey F."/>
            <person name="Devitt N."/>
            <person name="Randall J."/>
        </authorList>
    </citation>
    <scope>NUCLEOTIDE SEQUENCE [LARGE SCALE GENOMIC DNA]</scope>
    <source>
        <strain evidence="3">PBTS2</strain>
    </source>
</reference>
<feature type="transmembrane region" description="Helical" evidence="1">
    <location>
        <begin position="195"/>
        <end position="214"/>
    </location>
</feature>
<keyword evidence="1" id="KW-0472">Membrane</keyword>
<sequence>MIGSMKVLSMLLGGFVLGYAISDIGPIESLVNSTAEFGSFWSIVNGLTVVAVAACGTAVSAARASAPTATIVAMAALLVVVFQTVGMVPGMLGHWAAAVGTGVLLGAAAVLSGHHRGAQAALGVSVVGAGLLGYWLDALLQANDGPVFVWDVVGAEDDVAPERAIVMVIAAVAAAVTLFLARHHEVVQPPETPRILLVGLSLPVVASVLSWIAADADTRSVEWLVALVGMTAAALLASFLLPGRDGRLLLVLFAVSATALGTSGFAAGDAVRLCASAALLVVGAGIGYRWPQPYIGLSGLFVIAATSLTENYVDIPIVSQFALPLVAAYVLVSALATSPGSLAISLPAVFVMALPVTVVSAGYTPSLSMDESVISRTSEPDHLVLSVAGLVVLAVVTGAAVLLARRSPVVRGNS</sequence>
<evidence type="ECO:0000256" key="1">
    <source>
        <dbReference type="SAM" id="Phobius"/>
    </source>
</evidence>
<dbReference type="PATRIC" id="fig|1653479.3.peg.1486"/>
<feature type="transmembrane region" description="Helical" evidence="1">
    <location>
        <begin position="383"/>
        <end position="404"/>
    </location>
</feature>
<dbReference type="AlphaFoldDB" id="A0A143QIK6"/>
<feature type="transmembrane region" description="Helical" evidence="1">
    <location>
        <begin position="293"/>
        <end position="309"/>
    </location>
</feature>
<protein>
    <submittedName>
        <fullName evidence="2">Uncharacterized protein</fullName>
    </submittedName>
</protein>
<feature type="transmembrane region" description="Helical" evidence="1">
    <location>
        <begin position="118"/>
        <end position="136"/>
    </location>
</feature>
<feature type="transmembrane region" description="Helical" evidence="1">
    <location>
        <begin position="66"/>
        <end position="86"/>
    </location>
</feature>
<feature type="transmembrane region" description="Helical" evidence="1">
    <location>
        <begin position="342"/>
        <end position="363"/>
    </location>
</feature>
<feature type="transmembrane region" description="Helical" evidence="1">
    <location>
        <begin position="220"/>
        <end position="241"/>
    </location>
</feature>
<gene>
    <name evidence="2" type="ORF">A3Q41_01466</name>
</gene>
<feature type="transmembrane region" description="Helical" evidence="1">
    <location>
        <begin position="38"/>
        <end position="59"/>
    </location>
</feature>
<feature type="transmembrane region" description="Helical" evidence="1">
    <location>
        <begin position="164"/>
        <end position="183"/>
    </location>
</feature>
<proteinExistence type="predicted"/>